<dbReference type="Bgee" id="ENSMODG00000041541">
    <property type="expression patterns" value="Expressed in spermatid and 17 other cell types or tissues"/>
</dbReference>
<dbReference type="Pfam" id="PF15091">
    <property type="entry name" value="DUF4554"/>
    <property type="match status" value="1"/>
</dbReference>
<dbReference type="AlphaFoldDB" id="A0A5F8GA70"/>
<protein>
    <recommendedName>
        <fullName evidence="4">Type 2 DNA topoisomerase 6 subunit B-like</fullName>
    </recommendedName>
</protein>
<dbReference type="STRING" id="13616.ENSMODP00000044398"/>
<dbReference type="Proteomes" id="UP000002280">
    <property type="component" value="Chromosome 8"/>
</dbReference>
<dbReference type="OMA" id="WGKYAYQ"/>
<keyword evidence="3" id="KW-1185">Reference proteome</keyword>
<dbReference type="GO" id="GO:0042138">
    <property type="term" value="P:meiotic DNA double-strand break formation"/>
    <property type="evidence" value="ECO:0000318"/>
    <property type="project" value="GO_Central"/>
</dbReference>
<evidence type="ECO:0008006" key="4">
    <source>
        <dbReference type="Google" id="ProtNLM"/>
    </source>
</evidence>
<dbReference type="GO" id="GO:0007131">
    <property type="term" value="P:reciprocal meiotic recombination"/>
    <property type="evidence" value="ECO:0000318"/>
    <property type="project" value="GO_Central"/>
</dbReference>
<dbReference type="InterPro" id="IPR028040">
    <property type="entry name" value="TopoVIB-like"/>
</dbReference>
<proteinExistence type="predicted"/>
<organism evidence="2 3">
    <name type="scientific">Monodelphis domestica</name>
    <name type="common">Gray short-tailed opossum</name>
    <dbReference type="NCBI Taxonomy" id="13616"/>
    <lineage>
        <taxon>Eukaryota</taxon>
        <taxon>Metazoa</taxon>
        <taxon>Chordata</taxon>
        <taxon>Craniata</taxon>
        <taxon>Vertebrata</taxon>
        <taxon>Euteleostomi</taxon>
        <taxon>Mammalia</taxon>
        <taxon>Metatheria</taxon>
        <taxon>Didelphimorphia</taxon>
        <taxon>Didelphidae</taxon>
        <taxon>Monodelphis</taxon>
    </lineage>
</organism>
<dbReference type="GeneTree" id="ENSGT00390000009327"/>
<reference evidence="2" key="3">
    <citation type="submission" date="2025-09" db="UniProtKB">
        <authorList>
            <consortium name="Ensembl"/>
        </authorList>
    </citation>
    <scope>IDENTIFICATION</scope>
</reference>
<reference evidence="2 3" key="1">
    <citation type="journal article" date="2007" name="Nature">
        <title>Genome of the marsupial Monodelphis domestica reveals innovation in non-coding sequences.</title>
        <authorList>
            <person name="Mikkelsen T.S."/>
            <person name="Wakefield M.J."/>
            <person name="Aken B."/>
            <person name="Amemiya C.T."/>
            <person name="Chang J.L."/>
            <person name="Duke S."/>
            <person name="Garber M."/>
            <person name="Gentles A.J."/>
            <person name="Goodstadt L."/>
            <person name="Heger A."/>
            <person name="Jurka J."/>
            <person name="Kamal M."/>
            <person name="Mauceli E."/>
            <person name="Searle S.M."/>
            <person name="Sharpe T."/>
            <person name="Baker M.L."/>
            <person name="Batzer M.A."/>
            <person name="Benos P.V."/>
            <person name="Belov K."/>
            <person name="Clamp M."/>
            <person name="Cook A."/>
            <person name="Cuff J."/>
            <person name="Das R."/>
            <person name="Davidow L."/>
            <person name="Deakin J.E."/>
            <person name="Fazzari M.J."/>
            <person name="Glass J.L."/>
            <person name="Grabherr M."/>
            <person name="Greally J.M."/>
            <person name="Gu W."/>
            <person name="Hore T.A."/>
            <person name="Huttley G.A."/>
            <person name="Kleber M."/>
            <person name="Jirtle R.L."/>
            <person name="Koina E."/>
            <person name="Lee J.T."/>
            <person name="Mahony S."/>
            <person name="Marra M.A."/>
            <person name="Miller R.D."/>
            <person name="Nicholls R.D."/>
            <person name="Oda M."/>
            <person name="Papenfuss A.T."/>
            <person name="Parra Z.E."/>
            <person name="Pollock D.D."/>
            <person name="Ray D.A."/>
            <person name="Schein J.E."/>
            <person name="Speed T.P."/>
            <person name="Thompson K."/>
            <person name="VandeBerg J.L."/>
            <person name="Wade C.M."/>
            <person name="Walker J.A."/>
            <person name="Waters P.D."/>
            <person name="Webber C."/>
            <person name="Weidman J.R."/>
            <person name="Xie X."/>
            <person name="Zody M.C."/>
            <person name="Baldwin J."/>
            <person name="Abdouelleil A."/>
            <person name="Abdulkadir J."/>
            <person name="Abebe A."/>
            <person name="Abera B."/>
            <person name="Abreu J."/>
            <person name="Acer S.C."/>
            <person name="Aftuck L."/>
            <person name="Alexander A."/>
            <person name="An P."/>
            <person name="Anderson E."/>
            <person name="Anderson S."/>
            <person name="Arachi H."/>
            <person name="Azer M."/>
            <person name="Bachantsang P."/>
            <person name="Barry A."/>
            <person name="Bayul T."/>
            <person name="Berlin A."/>
            <person name="Bessette D."/>
            <person name="Bloom T."/>
            <person name="Bloom T."/>
            <person name="Boguslavskiy L."/>
            <person name="Bonnet C."/>
            <person name="Boukhgalter B."/>
            <person name="Bourzgui I."/>
            <person name="Brown A."/>
            <person name="Cahill P."/>
            <person name="Channer S."/>
            <person name="Cheshatsang Y."/>
            <person name="Chuda L."/>
            <person name="Citroen M."/>
            <person name="Collymore A."/>
            <person name="Cooke P."/>
            <person name="Costello M."/>
            <person name="D'Aco K."/>
            <person name="Daza R."/>
            <person name="De Haan G."/>
            <person name="DeGray S."/>
            <person name="DeMaso C."/>
            <person name="Dhargay N."/>
            <person name="Dooley K."/>
            <person name="Dooley E."/>
            <person name="Doricent M."/>
            <person name="Dorje P."/>
            <person name="Dorjee K."/>
            <person name="Dupes A."/>
            <person name="Elong R."/>
            <person name="Falk J."/>
            <person name="Farina A."/>
            <person name="Faro S."/>
            <person name="Ferguson D."/>
            <person name="Fisher S."/>
            <person name="Foley C.D."/>
            <person name="Franke A."/>
            <person name="Friedrich D."/>
            <person name="Gadbois L."/>
            <person name="Gearin G."/>
            <person name="Gearin C.R."/>
            <person name="Giannoukos G."/>
            <person name="Goode T."/>
            <person name="Graham J."/>
            <person name="Grandbois E."/>
            <person name="Grewal S."/>
            <person name="Gyaltsen K."/>
            <person name="Hafez N."/>
            <person name="Hagos B."/>
            <person name="Hall J."/>
            <person name="Henson C."/>
            <person name="Hollinger A."/>
            <person name="Honan T."/>
            <person name="Huard M.D."/>
            <person name="Hughes L."/>
            <person name="Hurhula B."/>
            <person name="Husby M.E."/>
            <person name="Kamat A."/>
            <person name="Kanga B."/>
            <person name="Kashin S."/>
            <person name="Khazanovich D."/>
            <person name="Kisner P."/>
            <person name="Lance K."/>
            <person name="Lara M."/>
            <person name="Lee W."/>
            <person name="Lennon N."/>
            <person name="Letendre F."/>
            <person name="LeVine R."/>
            <person name="Lipovsky A."/>
            <person name="Liu X."/>
            <person name="Liu J."/>
            <person name="Liu S."/>
            <person name="Lokyitsang T."/>
            <person name="Lokyitsang Y."/>
            <person name="Lubonja R."/>
            <person name="Lui A."/>
            <person name="MacDonald P."/>
            <person name="Magnisalis V."/>
            <person name="Maru K."/>
            <person name="Matthews C."/>
            <person name="McCusker W."/>
            <person name="McDonough S."/>
            <person name="Mehta T."/>
            <person name="Meldrim J."/>
            <person name="Meneus L."/>
            <person name="Mihai O."/>
            <person name="Mihalev A."/>
            <person name="Mihova T."/>
            <person name="Mittelman R."/>
            <person name="Mlenga V."/>
            <person name="Montmayeur A."/>
            <person name="Mulrain L."/>
            <person name="Navidi A."/>
            <person name="Naylor J."/>
            <person name="Negash T."/>
            <person name="Nguyen T."/>
            <person name="Nguyen N."/>
            <person name="Nicol R."/>
            <person name="Norbu C."/>
            <person name="Norbu N."/>
            <person name="Novod N."/>
            <person name="O'Neill B."/>
            <person name="Osman S."/>
            <person name="Markiewicz E."/>
            <person name="Oyono O.L."/>
            <person name="Patti C."/>
            <person name="Phunkhang P."/>
            <person name="Pierre F."/>
            <person name="Priest M."/>
            <person name="Raghuraman S."/>
            <person name="Rege F."/>
            <person name="Reyes R."/>
            <person name="Rise C."/>
            <person name="Rogov P."/>
            <person name="Ross K."/>
            <person name="Ryan E."/>
            <person name="Settipalli S."/>
            <person name="Shea T."/>
            <person name="Sherpa N."/>
            <person name="Shi L."/>
            <person name="Shih D."/>
            <person name="Sparrow T."/>
            <person name="Spaulding J."/>
            <person name="Stalker J."/>
            <person name="Stange-Thomann N."/>
            <person name="Stavropoulos S."/>
            <person name="Stone C."/>
            <person name="Strader C."/>
            <person name="Tesfaye S."/>
            <person name="Thomson T."/>
            <person name="Thoulutsang Y."/>
            <person name="Thoulutsang D."/>
            <person name="Topham K."/>
            <person name="Topping I."/>
            <person name="Tsamla T."/>
            <person name="Vassiliev H."/>
            <person name="Vo A."/>
            <person name="Wangchuk T."/>
            <person name="Wangdi T."/>
            <person name="Weiand M."/>
            <person name="Wilkinson J."/>
            <person name="Wilson A."/>
            <person name="Yadav S."/>
            <person name="Young G."/>
            <person name="Yu Q."/>
            <person name="Zembek L."/>
            <person name="Zhong D."/>
            <person name="Zimmer A."/>
            <person name="Zwirko Z."/>
            <person name="Jaffe D.B."/>
            <person name="Alvarez P."/>
            <person name="Brockman W."/>
            <person name="Butler J."/>
            <person name="Chin C."/>
            <person name="Gnerre S."/>
            <person name="MacCallum I."/>
            <person name="Graves J.A."/>
            <person name="Ponting C.P."/>
            <person name="Breen M."/>
            <person name="Samollow P.B."/>
            <person name="Lander E.S."/>
            <person name="Lindblad-Toh K."/>
        </authorList>
    </citation>
    <scope>NUCLEOTIDE SEQUENCE [LARGE SCALE GENOMIC DNA]</scope>
</reference>
<dbReference type="FunCoup" id="A0A5F8GA70">
    <property type="interactions" value="16"/>
</dbReference>
<evidence type="ECO:0000313" key="2">
    <source>
        <dbReference type="Ensembl" id="ENSMODP00000044398.1"/>
    </source>
</evidence>
<evidence type="ECO:0000256" key="1">
    <source>
        <dbReference type="SAM" id="MobiDB-lite"/>
    </source>
</evidence>
<dbReference type="Ensembl" id="ENSMODT00000065851.1">
    <property type="protein sequence ID" value="ENSMODP00000044398.1"/>
    <property type="gene ID" value="ENSMODG00000041541.1"/>
</dbReference>
<feature type="region of interest" description="Disordered" evidence="1">
    <location>
        <begin position="445"/>
        <end position="471"/>
    </location>
</feature>
<name>A0A5F8GA70_MONDO</name>
<sequence length="553" mass="60528">MAARPVCEILKYVIFHWKWEAAAGSRKDLLEGELLISIEASSSEHQANTFHYVTTIAFAESTCGDLVPKQFLKEIQLLLSGFSGKLTWPSKEASCSQDLSDLVPFQMTVEVDEKPTTLKTDCLVIKQFLHKTSVVHPKVTFHFSMKVNGVLSKETFGAEKEPIVKLPNGIGLLTDQRHYMRPGSPGVQRVCSRIHPVLGHPVALFIPDEEAHVGLPGELTLTPAAALCPCGHQLYPNQTSRLSTAFVFLYGPSGLPLTFPNQKNLLTVFDNNSYLLDWKKYHLHAVPNLNISLEEDSCLLPDVSYRIESPEQSQPQDSGTEEEVLLLFLFVDFSNGFRAQLTEAWGMQALLLTQLNSILLQNRSLVQAAVHVAVDQALGQHCGLVKAQQKLQASIPVAVSSILSIVAGSTSRSFRALCLETLQAADTQEFRMRLHRAFQQTLLHPSTCAPKNPLPEPAGPEERKDGDKSLEEPVAGSCCLGKAPRLKRCCQGEGVGRRTQADGLGEATQPPVDPKPPCPQAPGWGSPEPGWEDSLWLQVLSNLSERLGGGSGP</sequence>
<evidence type="ECO:0000313" key="3">
    <source>
        <dbReference type="Proteomes" id="UP000002280"/>
    </source>
</evidence>
<dbReference type="PANTHER" id="PTHR14652">
    <property type="entry name" value="TYPE 2 DNA TOPOISOMERASE 6 SUBUNIT B-LIKE"/>
    <property type="match status" value="1"/>
</dbReference>
<feature type="region of interest" description="Disordered" evidence="1">
    <location>
        <begin position="497"/>
        <end position="532"/>
    </location>
</feature>
<feature type="compositionally biased region" description="Basic and acidic residues" evidence="1">
    <location>
        <begin position="460"/>
        <end position="471"/>
    </location>
</feature>
<reference evidence="2" key="2">
    <citation type="submission" date="2025-08" db="UniProtKB">
        <authorList>
            <consortium name="Ensembl"/>
        </authorList>
    </citation>
    <scope>IDENTIFICATION</scope>
</reference>
<dbReference type="InParanoid" id="A0A5F8GA70"/>
<accession>A0A5F8GA70</accession>
<feature type="compositionally biased region" description="Pro residues" evidence="1">
    <location>
        <begin position="511"/>
        <end position="520"/>
    </location>
</feature>
<dbReference type="PANTHER" id="PTHR14652:SF2">
    <property type="entry name" value="TYPE 2 DNA TOPOISOMERASE 6 SUBUNIT B-LIKE"/>
    <property type="match status" value="1"/>
</dbReference>